<dbReference type="Proteomes" id="UP001408356">
    <property type="component" value="Unassembled WGS sequence"/>
</dbReference>
<feature type="transmembrane region" description="Helical" evidence="1">
    <location>
        <begin position="96"/>
        <end position="114"/>
    </location>
</feature>
<name>A0ABR2UKA7_9PEZI</name>
<feature type="transmembrane region" description="Helical" evidence="1">
    <location>
        <begin position="51"/>
        <end position="76"/>
    </location>
</feature>
<sequence length="439" mass="49439">MLSSSCEDPPQYHTVPRTVIWSLLWIAIIGAYIPQYSRIRIEGTKGISPYYILNHGLFSTTTLALRFSHSVFYVTFNCVVSGELEGWKGYSASLDFIAVFVQWACAMVLFAVYVRHRTPAVLPDQAPVRRLSDWAPEEMHEHKLTSDKMRRILIAYSAVTLPISLVLLFFNGHPYFQQDRPRTVFYVVFWSIWIAFLCAMDAFLVAFQFIKQLKTFGRLRTRGALSIVSVFALSVVLILLALTQFFRSRGNISLPREHHVSFGRFLQLFGWVYGCVSVDVMYLVAGLGYLVLLQLCLVFDWNDLFGTRFAPHALCASSSGCIPATVNRNPAWLLPFVSNQLRQSDGGHLTCALTAICTLIAVSLSGMSVADFYMHRLNHGHTYEFPDGDPTCIGYNPELQPDDLCWELNATEMGYRRKTKIVDGMPLSPQPGTAVVEAA</sequence>
<evidence type="ECO:0000256" key="1">
    <source>
        <dbReference type="SAM" id="Phobius"/>
    </source>
</evidence>
<dbReference type="EMBL" id="JARVKF010000419">
    <property type="protein sequence ID" value="KAK9415072.1"/>
    <property type="molecule type" value="Genomic_DNA"/>
</dbReference>
<keyword evidence="1" id="KW-1133">Transmembrane helix</keyword>
<keyword evidence="1" id="KW-0812">Transmembrane</keyword>
<evidence type="ECO:0000313" key="3">
    <source>
        <dbReference type="Proteomes" id="UP001408356"/>
    </source>
</evidence>
<keyword evidence="3" id="KW-1185">Reference proteome</keyword>
<organism evidence="2 3">
    <name type="scientific">Seiridium unicorne</name>
    <dbReference type="NCBI Taxonomy" id="138068"/>
    <lineage>
        <taxon>Eukaryota</taxon>
        <taxon>Fungi</taxon>
        <taxon>Dikarya</taxon>
        <taxon>Ascomycota</taxon>
        <taxon>Pezizomycotina</taxon>
        <taxon>Sordariomycetes</taxon>
        <taxon>Xylariomycetidae</taxon>
        <taxon>Amphisphaeriales</taxon>
        <taxon>Sporocadaceae</taxon>
        <taxon>Seiridium</taxon>
    </lineage>
</organism>
<keyword evidence="1" id="KW-0472">Membrane</keyword>
<reference evidence="2 3" key="1">
    <citation type="journal article" date="2024" name="J. Plant Pathol.">
        <title>Sequence and assembly of the genome of Seiridium unicorne, isolate CBS 538.82, causal agent of cypress canker disease.</title>
        <authorList>
            <person name="Scali E."/>
            <person name="Rocca G.D."/>
            <person name="Danti R."/>
            <person name="Garbelotto M."/>
            <person name="Barberini S."/>
            <person name="Baroncelli R."/>
            <person name="Emiliani G."/>
        </authorList>
    </citation>
    <scope>NUCLEOTIDE SEQUENCE [LARGE SCALE GENOMIC DNA]</scope>
    <source>
        <strain evidence="2 3">BM-138-508</strain>
    </source>
</reference>
<feature type="transmembrane region" description="Helical" evidence="1">
    <location>
        <begin position="153"/>
        <end position="172"/>
    </location>
</feature>
<protein>
    <submittedName>
        <fullName evidence="2">Uncharacterized protein</fullName>
    </submittedName>
</protein>
<feature type="transmembrane region" description="Helical" evidence="1">
    <location>
        <begin position="309"/>
        <end position="326"/>
    </location>
</feature>
<feature type="transmembrane region" description="Helical" evidence="1">
    <location>
        <begin position="271"/>
        <end position="297"/>
    </location>
</feature>
<proteinExistence type="predicted"/>
<gene>
    <name evidence="2" type="ORF">SUNI508_10677</name>
</gene>
<evidence type="ECO:0000313" key="2">
    <source>
        <dbReference type="EMBL" id="KAK9415072.1"/>
    </source>
</evidence>
<feature type="transmembrane region" description="Helical" evidence="1">
    <location>
        <begin position="346"/>
        <end position="370"/>
    </location>
</feature>
<comment type="caution">
    <text evidence="2">The sequence shown here is derived from an EMBL/GenBank/DDBJ whole genome shotgun (WGS) entry which is preliminary data.</text>
</comment>
<feature type="transmembrane region" description="Helical" evidence="1">
    <location>
        <begin position="20"/>
        <end position="39"/>
    </location>
</feature>
<accession>A0ABR2UKA7</accession>
<feature type="transmembrane region" description="Helical" evidence="1">
    <location>
        <begin position="184"/>
        <end position="210"/>
    </location>
</feature>
<feature type="transmembrane region" description="Helical" evidence="1">
    <location>
        <begin position="222"/>
        <end position="246"/>
    </location>
</feature>